<dbReference type="EMBL" id="QRDV01000001">
    <property type="protein sequence ID" value="RED46658.1"/>
    <property type="molecule type" value="Genomic_DNA"/>
</dbReference>
<dbReference type="OrthoDB" id="1446707at2"/>
<accession>A0A3D9HAY9</accession>
<dbReference type="RefSeq" id="WP_115815780.1">
    <property type="nucleotide sequence ID" value="NZ_CANKZP010000001.1"/>
</dbReference>
<comment type="caution">
    <text evidence="1">The sequence shown here is derived from an EMBL/GenBank/DDBJ whole genome shotgun (WGS) entry which is preliminary data.</text>
</comment>
<proteinExistence type="predicted"/>
<gene>
    <name evidence="1" type="ORF">DFQ10_101429</name>
</gene>
<evidence type="ECO:0000313" key="2">
    <source>
        <dbReference type="Proteomes" id="UP000256980"/>
    </source>
</evidence>
<organism evidence="1 2">
    <name type="scientific">Winogradskyella eximia</name>
    <dbReference type="NCBI Taxonomy" id="262006"/>
    <lineage>
        <taxon>Bacteria</taxon>
        <taxon>Pseudomonadati</taxon>
        <taxon>Bacteroidota</taxon>
        <taxon>Flavobacteriia</taxon>
        <taxon>Flavobacteriales</taxon>
        <taxon>Flavobacteriaceae</taxon>
        <taxon>Winogradskyella</taxon>
    </lineage>
</organism>
<keyword evidence="2" id="KW-1185">Reference proteome</keyword>
<dbReference type="AlphaFoldDB" id="A0A3D9HAY9"/>
<reference evidence="1 2" key="1">
    <citation type="submission" date="2018-07" db="EMBL/GenBank/DDBJ databases">
        <title>Genomic Encyclopedia of Type Strains, Phase III (KMG-III): the genomes of soil and plant-associated and newly described type strains.</title>
        <authorList>
            <person name="Whitman W."/>
        </authorList>
    </citation>
    <scope>NUCLEOTIDE SEQUENCE [LARGE SCALE GENOMIC DNA]</scope>
    <source>
        <strain evidence="1 2">CECT 7946</strain>
    </source>
</reference>
<protein>
    <submittedName>
        <fullName evidence="1">Uncharacterized protein</fullName>
    </submittedName>
</protein>
<sequence>MSKLIAFTYSFLILIQSFNIGLEDLSKLNALLDHAEYHKVMYGDNFYQFLAEHYGDAKDNHENEHEEHKGLPFKDAQHICSHFSTPFINPNIVFNFTYQEFIEIPFNFHYEDSFTNFEKSSVFQPPKQA</sequence>
<evidence type="ECO:0000313" key="1">
    <source>
        <dbReference type="EMBL" id="RED46658.1"/>
    </source>
</evidence>
<dbReference type="Proteomes" id="UP000256980">
    <property type="component" value="Unassembled WGS sequence"/>
</dbReference>
<name>A0A3D9HAY9_9FLAO</name>